<reference evidence="2" key="1">
    <citation type="submission" date="2023-07" db="EMBL/GenBank/DDBJ databases">
        <title>Sorghum-associated microbial communities from plants grown in Nebraska, USA.</title>
        <authorList>
            <person name="Schachtman D."/>
        </authorList>
    </citation>
    <scope>NUCLEOTIDE SEQUENCE</scope>
    <source>
        <strain evidence="2">DS2114</strain>
    </source>
</reference>
<dbReference type="RefSeq" id="WP_192323872.1">
    <property type="nucleotide sequence ID" value="NZ_JAUSRU010000010.1"/>
</dbReference>
<accession>A0AAE3Y5C9</accession>
<evidence type="ECO:0000313" key="2">
    <source>
        <dbReference type="EMBL" id="MDR6429608.1"/>
    </source>
</evidence>
<evidence type="ECO:0000313" key="3">
    <source>
        <dbReference type="Proteomes" id="UP001184828"/>
    </source>
</evidence>
<organism evidence="2 3">
    <name type="scientific">Variovorax paradoxus</name>
    <dbReference type="NCBI Taxonomy" id="34073"/>
    <lineage>
        <taxon>Bacteria</taxon>
        <taxon>Pseudomonadati</taxon>
        <taxon>Pseudomonadota</taxon>
        <taxon>Betaproteobacteria</taxon>
        <taxon>Burkholderiales</taxon>
        <taxon>Comamonadaceae</taxon>
        <taxon>Variovorax</taxon>
    </lineage>
</organism>
<sequence>MTNPRIERLFERTKLLCFGRYVLTAPVDSRLAFGRDFPTLPNQAKDIEKVMEAERVKILKARNTAEITYFGKGPAPDTWMIRSYKSASAKELQLEGFRIYHVVGPHIFVNGRGTDNGATAESILRDTVEIARDLRPREPDEVPTDQGLCHEFGFRRLDGAKGNVLTQVGLHMAALPDVVFSVQSNQTINATFPGNSDGLLKLIADRKREAGSNYPRLTTLREGKRKVHSWDGEESLVRRPDGTQDFEWMFIGENGGSVARPGNLSVTMRTKVEADRIGAAKASSLNDEEAIALWDKLLEGLKFRVAVPGAPADAVAIK</sequence>
<comment type="caution">
    <text evidence="2">The sequence shown here is derived from an EMBL/GenBank/DDBJ whole genome shotgun (WGS) entry which is preliminary data.</text>
</comment>
<gene>
    <name evidence="2" type="ORF">J2738_005778</name>
</gene>
<proteinExistence type="predicted"/>
<dbReference type="AlphaFoldDB" id="A0AAE3Y5C9"/>
<evidence type="ECO:0000259" key="1">
    <source>
        <dbReference type="Pfam" id="PF18426"/>
    </source>
</evidence>
<feature type="domain" description="Tle cognate immunity protein 4 C-terminal" evidence="1">
    <location>
        <begin position="141"/>
        <end position="305"/>
    </location>
</feature>
<dbReference type="EMBL" id="JAVDQZ010000010">
    <property type="protein sequence ID" value="MDR6429608.1"/>
    <property type="molecule type" value="Genomic_DNA"/>
</dbReference>
<dbReference type="Pfam" id="PF18426">
    <property type="entry name" value="Tli4_C"/>
    <property type="match status" value="1"/>
</dbReference>
<name>A0AAE3Y5C9_VARPD</name>
<protein>
    <recommendedName>
        <fullName evidence="1">Tle cognate immunity protein 4 C-terminal domain-containing protein</fullName>
    </recommendedName>
</protein>
<dbReference type="Proteomes" id="UP001184828">
    <property type="component" value="Unassembled WGS sequence"/>
</dbReference>
<dbReference type="InterPro" id="IPR041290">
    <property type="entry name" value="Tli4_C"/>
</dbReference>